<accession>A0A9P1D768</accession>
<keyword evidence="4" id="KW-1185">Reference proteome</keyword>
<dbReference type="OrthoDB" id="481831at2759"/>
<comment type="caution">
    <text evidence="2">The sequence shown here is derived from an EMBL/GenBank/DDBJ whole genome shotgun (WGS) entry which is preliminary data.</text>
</comment>
<reference evidence="2" key="1">
    <citation type="submission" date="2022-10" db="EMBL/GenBank/DDBJ databases">
        <authorList>
            <person name="Chen Y."/>
            <person name="Dougan E. K."/>
            <person name="Chan C."/>
            <person name="Rhodes N."/>
            <person name="Thang M."/>
        </authorList>
    </citation>
    <scope>NUCLEOTIDE SEQUENCE</scope>
</reference>
<feature type="compositionally biased region" description="Basic residues" evidence="1">
    <location>
        <begin position="75"/>
        <end position="84"/>
    </location>
</feature>
<protein>
    <submittedName>
        <fullName evidence="2">Uncharacterized protein</fullName>
    </submittedName>
</protein>
<feature type="region of interest" description="Disordered" evidence="1">
    <location>
        <begin position="73"/>
        <end position="104"/>
    </location>
</feature>
<evidence type="ECO:0000256" key="1">
    <source>
        <dbReference type="SAM" id="MobiDB-lite"/>
    </source>
</evidence>
<dbReference type="EMBL" id="CAMXCT030003442">
    <property type="protein sequence ID" value="CAL4791787.1"/>
    <property type="molecule type" value="Genomic_DNA"/>
</dbReference>
<dbReference type="AlphaFoldDB" id="A0A9P1D768"/>
<reference evidence="3" key="2">
    <citation type="submission" date="2024-04" db="EMBL/GenBank/DDBJ databases">
        <authorList>
            <person name="Chen Y."/>
            <person name="Shah S."/>
            <person name="Dougan E. K."/>
            <person name="Thang M."/>
            <person name="Chan C."/>
        </authorList>
    </citation>
    <scope>NUCLEOTIDE SEQUENCE [LARGE SCALE GENOMIC DNA]</scope>
</reference>
<evidence type="ECO:0000313" key="3">
    <source>
        <dbReference type="EMBL" id="CAL1157850.1"/>
    </source>
</evidence>
<proteinExistence type="predicted"/>
<name>A0A9P1D768_9DINO</name>
<dbReference type="Proteomes" id="UP001152797">
    <property type="component" value="Unassembled WGS sequence"/>
</dbReference>
<gene>
    <name evidence="2" type="ORF">C1SCF055_LOCUS30259</name>
</gene>
<feature type="region of interest" description="Disordered" evidence="1">
    <location>
        <begin position="1"/>
        <end position="46"/>
    </location>
</feature>
<evidence type="ECO:0000313" key="4">
    <source>
        <dbReference type="Proteomes" id="UP001152797"/>
    </source>
</evidence>
<dbReference type="EMBL" id="CAMXCT010003442">
    <property type="protein sequence ID" value="CAI4004475.1"/>
    <property type="molecule type" value="Genomic_DNA"/>
</dbReference>
<dbReference type="EMBL" id="CAMXCT020003442">
    <property type="protein sequence ID" value="CAL1157850.1"/>
    <property type="molecule type" value="Genomic_DNA"/>
</dbReference>
<sequence>MQPWPKRLPGGALSRRTLDVPSASSAAIQRPSARAAGDVPSADSAAIQQAHARVAGDVPSAYSAAIQRANARVAAKSRSRKRKAAAPSTAAPPTKKRVRSSCAPRPDCIETSAVAQRLVTGRSCENYMLLLHTSLLSPVDKGPTQSLPAVRGLTAMYQGQPVFVLDSFMSRGCQKNDVANIRQLASGEWILGGVVTCKSTELSNLRLQYEVTSVARGRVTLRQCCGDEAVTVVDPAQSVHRARAMADDAAEALQHRPLPWMSANPEPLSLRAVKPQAAVEHERQFPYHRVQPRQDRSRFEFCLDVPCPQIWDMTPWRCRSCDSETWPVTAADVDDECLRLGLGTPLRFTQTRHGKVSASPLLLFWLLMMLYRDMNLHEVRRKLLNLYSASTLHAAQMTPSLTNVSQLRWILMCVPDHHAIKDILLSCFADFVQKRVDLMQERLFVYNGQLIRGDGNYDLAKAVVRYVEGQKSHPYTVAFAWCGVDGSLLVPVSFAQSESWHCIEASLAPLLRKLKQARLRAGFSLEDSIPCFHATDSYHKHRQKLCKLYGSVWKDLRVEGQAPTRCKDAFCQVGVISEEASQAKWLLRVTGEPMHDLFALRRLASPAANDCRSFLADHERLILRLNAPAFPSGSSSHSIADDVDISNSAQLLLQRCVKESAASVADAVAASPTEVAELRELMASENVQQHIIWHTLFSAAPPQGVLVRIGRLLGASLHARHAELYNFLGKDDFVDEVRRMEAWYQRQLWRCMLQGLKLILEQCLWSASGQDPEEIRFNASAALSAAQEQALDRASQETPLHWEDIPASDFLLAFASVNHLCSVRRYGDSVCALLNRLGYDVTHRSTHATQLTLLNLWGQIWNPMQGSGITCIFSEKLFGLLAAIALAWLQQDNAITVGLVLLYRASVDVLEAWRETLPQDWQERLTVATPEQVQGDSFDKVVFFCMQRRWPHESKPQGHSVHEGRRLVGLTRSKAELLVLAEWLHYSDFPSTQRFQKEFGTDGCDMNQADLLAQFSRRLGLQLTVPAISWTQLTPAERDRQGNMAAVTFLQQPQQWQQIWSNMQWQPPQREVPGIPSALPSDQELGGILLIPAMPMVNMGHTSMFVPLNFISKAGQYTGHHANQLTNQLMDFACRQTAAECGATHEIRHHKLKHEEVGGAEYYTQSCNSLRAAHLLLSTNDTTLLKVYHGCGTELQRGDVSSLVVTTRDMGTLAVFLRILIRNYCPNQVVQFILQHNEMQAHVQLNQHMHHALEWTDFAHGVLVAYLLQEAV</sequence>
<organism evidence="2">
    <name type="scientific">Cladocopium goreaui</name>
    <dbReference type="NCBI Taxonomy" id="2562237"/>
    <lineage>
        <taxon>Eukaryota</taxon>
        <taxon>Sar</taxon>
        <taxon>Alveolata</taxon>
        <taxon>Dinophyceae</taxon>
        <taxon>Suessiales</taxon>
        <taxon>Symbiodiniaceae</taxon>
        <taxon>Cladocopium</taxon>
    </lineage>
</organism>
<evidence type="ECO:0000313" key="2">
    <source>
        <dbReference type="EMBL" id="CAI4004475.1"/>
    </source>
</evidence>